<evidence type="ECO:0000256" key="1">
    <source>
        <dbReference type="SAM" id="SignalP"/>
    </source>
</evidence>
<name>A0A4R0ENG3_9GAMM</name>
<feature type="chain" id="PRO_5020879247" description="Protein FilF" evidence="1">
    <location>
        <begin position="28"/>
        <end position="670"/>
    </location>
</feature>
<organism evidence="2 3">
    <name type="scientific">Acinetobacter terrae</name>
    <dbReference type="NCBI Taxonomy" id="2731247"/>
    <lineage>
        <taxon>Bacteria</taxon>
        <taxon>Pseudomonadati</taxon>
        <taxon>Pseudomonadota</taxon>
        <taxon>Gammaproteobacteria</taxon>
        <taxon>Moraxellales</taxon>
        <taxon>Moraxellaceae</taxon>
        <taxon>Acinetobacter</taxon>
        <taxon>Acinetobacter Taxon 24</taxon>
    </lineage>
</organism>
<dbReference type="PROSITE" id="PS51257">
    <property type="entry name" value="PROKAR_LIPOPROTEIN"/>
    <property type="match status" value="1"/>
</dbReference>
<evidence type="ECO:0000313" key="2">
    <source>
        <dbReference type="EMBL" id="TCB59994.1"/>
    </source>
</evidence>
<gene>
    <name evidence="2" type="ORF">E0H85_07040</name>
</gene>
<keyword evidence="1" id="KW-0732">Signal</keyword>
<dbReference type="EMBL" id="SJOA01000006">
    <property type="protein sequence ID" value="TCB59994.1"/>
    <property type="molecule type" value="Genomic_DNA"/>
</dbReference>
<protein>
    <recommendedName>
        <fullName evidence="4">Protein FilF</fullName>
    </recommendedName>
</protein>
<evidence type="ECO:0008006" key="4">
    <source>
        <dbReference type="Google" id="ProtNLM"/>
    </source>
</evidence>
<dbReference type="Proteomes" id="UP000291380">
    <property type="component" value="Unassembled WGS sequence"/>
</dbReference>
<proteinExistence type="predicted"/>
<dbReference type="OrthoDB" id="6712396at2"/>
<dbReference type="AlphaFoldDB" id="A0A4R0ENG3"/>
<feature type="signal peptide" evidence="1">
    <location>
        <begin position="1"/>
        <end position="27"/>
    </location>
</feature>
<accession>A0A4R0ENG3</accession>
<reference evidence="2 3" key="1">
    <citation type="submission" date="2019-02" db="EMBL/GenBank/DDBJ databases">
        <title>High diversity of culturable Acinetobacter species in natural soil and water ecosystems.</title>
        <authorList>
            <person name="Radolfova-Krizova L."/>
            <person name="Nemec A."/>
        </authorList>
    </citation>
    <scope>NUCLEOTIDE SEQUENCE [LARGE SCALE GENOMIC DNA]</scope>
    <source>
        <strain evidence="2 3">ANC 4281</strain>
    </source>
</reference>
<sequence length="670" mass="72833">MNINKYKLPFAATALVMALSGCGGESANVTPEVYDESTANGSCKTRTTGCVEFALDYPLNGLNFTCSSDTKNRFTILFDPNGGAATGACKDTDEITFFLRGEKDKKIELGKMPLRNIAHVSVAQLPRLTLLDIAAGIQGRAAQKLSPDDATVKVAIRLVRLIQAVGLQSRQIVNARDIQPISISDADRKKLEQITSLITTEQFKGLSDKDFTDAVKPWVDISKVSNADAFDVITQLMRITTAAVYQPEFSLFSSKEVLGSALSGTEGLVGCNKEECKAEDKSATHLLGHFIVMTDRQGKTFGSGLQWRGKAETDVTSIGGVNAQLIRKVKPVQMTALPQDSWINPITKAINNNPDLTTQPGFQFNVADINSQPLIVTQGKLFNDYMIAGKERFYKLLTGKKEVNEEDKKNYGLWQQQINSESFKGTLDLYKIYPITYLDSKVFKSENNVSRGAYIFPLYADLTFKFTDTSVNTVKLGIVIDRNGDIRTNMKDKPPTAPDSSSTIIDMSTGTNGCSGADVLGSSMIDDNNVQQYRIGTTGRAFTSSGTDGNKISIRMILADKVFQSLDGALIGMNSSIQTSPNSGDSIVIGGALLNLNRLLAMRSGGKPAPDDVPFKDSADSDVKWANSFASFQSIYSAVDPADEDAKKWAKFTGGSIQFNLAPCYEVKTK</sequence>
<evidence type="ECO:0000313" key="3">
    <source>
        <dbReference type="Proteomes" id="UP000291380"/>
    </source>
</evidence>
<dbReference type="RefSeq" id="WP_067726577.1">
    <property type="nucleotide sequence ID" value="NZ_JABERI010000040.1"/>
</dbReference>
<comment type="caution">
    <text evidence="2">The sequence shown here is derived from an EMBL/GenBank/DDBJ whole genome shotgun (WGS) entry which is preliminary data.</text>
</comment>